<dbReference type="CDD" id="cd10747">
    <property type="entry name" value="DnaJ_C"/>
    <property type="match status" value="1"/>
</dbReference>
<dbReference type="FunFam" id="2.10.230.10:FF:000002">
    <property type="entry name" value="Molecular chaperone DnaJ"/>
    <property type="match status" value="1"/>
</dbReference>
<evidence type="ECO:0000256" key="2">
    <source>
        <dbReference type="ARBA" id="ARBA00022705"/>
    </source>
</evidence>
<dbReference type="GO" id="GO:0009408">
    <property type="term" value="P:response to heat"/>
    <property type="evidence" value="ECO:0007669"/>
    <property type="project" value="InterPro"/>
</dbReference>
<comment type="subunit">
    <text evidence="11">Homodimer.</text>
</comment>
<keyword evidence="4 11" id="KW-0677">Repeat</keyword>
<dbReference type="InterPro" id="IPR001623">
    <property type="entry name" value="DnaJ_domain"/>
</dbReference>
<dbReference type="InterPro" id="IPR012724">
    <property type="entry name" value="DnaJ"/>
</dbReference>
<dbReference type="GO" id="GO:0008270">
    <property type="term" value="F:zinc ion binding"/>
    <property type="evidence" value="ECO:0007669"/>
    <property type="project" value="UniProtKB-UniRule"/>
</dbReference>
<protein>
    <recommendedName>
        <fullName evidence="10 11">Chaperone protein DnaJ</fullName>
    </recommendedName>
</protein>
<feature type="repeat" description="CXXCXGXG motif" evidence="11">
    <location>
        <begin position="208"/>
        <end position="215"/>
    </location>
</feature>
<organism evidence="15">
    <name type="scientific">uncultured Rubrobacteraceae bacterium</name>
    <dbReference type="NCBI Taxonomy" id="349277"/>
    <lineage>
        <taxon>Bacteria</taxon>
        <taxon>Bacillati</taxon>
        <taxon>Actinomycetota</taxon>
        <taxon>Rubrobacteria</taxon>
        <taxon>Rubrobacterales</taxon>
        <taxon>Rubrobacteraceae</taxon>
        <taxon>environmental samples</taxon>
    </lineage>
</organism>
<evidence type="ECO:0000256" key="6">
    <source>
        <dbReference type="ARBA" id="ARBA00022833"/>
    </source>
</evidence>
<evidence type="ECO:0000256" key="8">
    <source>
        <dbReference type="ARBA" id="ARBA00023186"/>
    </source>
</evidence>
<dbReference type="PRINTS" id="PR00625">
    <property type="entry name" value="JDOMAIN"/>
</dbReference>
<keyword evidence="7 11" id="KW-0346">Stress response</keyword>
<dbReference type="InterPro" id="IPR036410">
    <property type="entry name" value="HSP_DnaJ_Cys-rich_dom_sf"/>
</dbReference>
<dbReference type="GO" id="GO:0031072">
    <property type="term" value="F:heat shock protein binding"/>
    <property type="evidence" value="ECO:0007669"/>
    <property type="project" value="InterPro"/>
</dbReference>
<dbReference type="GO" id="GO:0005524">
    <property type="term" value="F:ATP binding"/>
    <property type="evidence" value="ECO:0007669"/>
    <property type="project" value="InterPro"/>
</dbReference>
<feature type="repeat" description="CXXCXGXG motif" evidence="11">
    <location>
        <begin position="155"/>
        <end position="162"/>
    </location>
</feature>
<accession>A0A6J4NYZ6</accession>
<dbReference type="Gene3D" id="1.10.287.110">
    <property type="entry name" value="DnaJ domain"/>
    <property type="match status" value="1"/>
</dbReference>
<dbReference type="SUPFAM" id="SSF46565">
    <property type="entry name" value="Chaperone J-domain"/>
    <property type="match status" value="1"/>
</dbReference>
<dbReference type="PROSITE" id="PS00636">
    <property type="entry name" value="DNAJ_1"/>
    <property type="match status" value="1"/>
</dbReference>
<feature type="repeat" description="CXXCXGXG motif" evidence="11">
    <location>
        <begin position="172"/>
        <end position="179"/>
    </location>
</feature>
<keyword evidence="2 11" id="KW-0235">DNA replication</keyword>
<evidence type="ECO:0000256" key="7">
    <source>
        <dbReference type="ARBA" id="ARBA00023016"/>
    </source>
</evidence>
<dbReference type="Gene3D" id="2.10.230.10">
    <property type="entry name" value="Heat shock protein DnaJ, cysteine-rich domain"/>
    <property type="match status" value="1"/>
</dbReference>
<dbReference type="NCBIfam" id="NF008035">
    <property type="entry name" value="PRK10767.1"/>
    <property type="match status" value="1"/>
</dbReference>
<evidence type="ECO:0000256" key="12">
    <source>
        <dbReference type="PROSITE-ProRule" id="PRU00546"/>
    </source>
</evidence>
<dbReference type="CDD" id="cd10719">
    <property type="entry name" value="DnaJ_zf"/>
    <property type="match status" value="1"/>
</dbReference>
<dbReference type="HAMAP" id="MF_01152">
    <property type="entry name" value="DnaJ"/>
    <property type="match status" value="1"/>
</dbReference>
<evidence type="ECO:0000256" key="10">
    <source>
        <dbReference type="ARBA" id="ARBA00067609"/>
    </source>
</evidence>
<dbReference type="FunFam" id="2.60.260.20:FF:000005">
    <property type="entry name" value="Chaperone protein dnaJ 1, mitochondrial"/>
    <property type="match status" value="1"/>
</dbReference>
<reference evidence="15" key="1">
    <citation type="submission" date="2020-02" db="EMBL/GenBank/DDBJ databases">
        <authorList>
            <person name="Meier V. D."/>
        </authorList>
    </citation>
    <scope>NUCLEOTIDE SEQUENCE</scope>
    <source>
        <strain evidence="15">AVDCRST_MAG03</strain>
    </source>
</reference>
<feature type="repeat" description="CXXCXGXG motif" evidence="11">
    <location>
        <begin position="194"/>
        <end position="201"/>
    </location>
</feature>
<dbReference type="InterPro" id="IPR008971">
    <property type="entry name" value="HSP40/DnaJ_pept-bd"/>
</dbReference>
<dbReference type="PROSITE" id="PS51188">
    <property type="entry name" value="ZF_CR"/>
    <property type="match status" value="1"/>
</dbReference>
<evidence type="ECO:0000259" key="14">
    <source>
        <dbReference type="PROSITE" id="PS51188"/>
    </source>
</evidence>
<evidence type="ECO:0000256" key="9">
    <source>
        <dbReference type="ARBA" id="ARBA00061004"/>
    </source>
</evidence>
<feature type="binding site" evidence="11">
    <location>
        <position position="211"/>
    </location>
    <ligand>
        <name>Zn(2+)</name>
        <dbReference type="ChEBI" id="CHEBI:29105"/>
        <label>1</label>
    </ligand>
</feature>
<dbReference type="InterPro" id="IPR002939">
    <property type="entry name" value="DnaJ_C"/>
</dbReference>
<dbReference type="Pfam" id="PF00684">
    <property type="entry name" value="DnaJ_CXXCXGXG"/>
    <property type="match status" value="1"/>
</dbReference>
<comment type="cofactor">
    <cofactor evidence="11">
        <name>Zn(2+)</name>
        <dbReference type="ChEBI" id="CHEBI:29105"/>
    </cofactor>
    <text evidence="11">Binds 2 Zn(2+) ions per monomer.</text>
</comment>
<comment type="subcellular location">
    <subcellularLocation>
        <location evidence="11">Cytoplasm</location>
    </subcellularLocation>
</comment>
<keyword evidence="1 11" id="KW-0963">Cytoplasm</keyword>
<dbReference type="SUPFAM" id="SSF49493">
    <property type="entry name" value="HSP40/DnaJ peptide-binding domain"/>
    <property type="match status" value="2"/>
</dbReference>
<dbReference type="PANTHER" id="PTHR43096">
    <property type="entry name" value="DNAJ HOMOLOG 1, MITOCHONDRIAL-RELATED"/>
    <property type="match status" value="1"/>
</dbReference>
<evidence type="ECO:0000256" key="5">
    <source>
        <dbReference type="ARBA" id="ARBA00022771"/>
    </source>
</evidence>
<dbReference type="SUPFAM" id="SSF57938">
    <property type="entry name" value="DnaJ/Hsp40 cysteine-rich domain"/>
    <property type="match status" value="1"/>
</dbReference>
<evidence type="ECO:0000313" key="15">
    <source>
        <dbReference type="EMBL" id="CAA9395728.1"/>
    </source>
</evidence>
<dbReference type="CDD" id="cd06257">
    <property type="entry name" value="DnaJ"/>
    <property type="match status" value="1"/>
</dbReference>
<evidence type="ECO:0000259" key="13">
    <source>
        <dbReference type="PROSITE" id="PS50076"/>
    </source>
</evidence>
<feature type="binding site" evidence="11">
    <location>
        <position position="172"/>
    </location>
    <ligand>
        <name>Zn(2+)</name>
        <dbReference type="ChEBI" id="CHEBI:29105"/>
        <label>2</label>
    </ligand>
</feature>
<name>A0A6J4NYZ6_9ACTN</name>
<dbReference type="GO" id="GO:0042026">
    <property type="term" value="P:protein refolding"/>
    <property type="evidence" value="ECO:0007669"/>
    <property type="project" value="TreeGrafter"/>
</dbReference>
<dbReference type="GO" id="GO:0006260">
    <property type="term" value="P:DNA replication"/>
    <property type="evidence" value="ECO:0007669"/>
    <property type="project" value="UniProtKB-KW"/>
</dbReference>
<sequence>METKDLYKVLEVSKGASQDEIRRSYRRLARKYHPDANPGDDNAEDRFKNIQQAYEILSNPEKRREYDEGPRQFFGAPNTGQGPTAGADFQNFSDLSDLFGGFGNLGDVFGQATTSARRRQTSPKGEDATVSVKLNFKDALEGVTTRVGVPVEEACGDCGGSGAAPGTSPRTCPQCGGRGTQSRDQGLFALSTACTRCGGGGTIVETPCPRCRGNGMTRGVKQVKVRIPAGARNGMKVRVPGRGGAGRNGGPAGDLFVVTRVEEHPVFKRKGDDFVVSVPVSFVEAALGAEVEAPKPGGGTVRLRIPAGTQNGKQFKVRGAGAPKTRRGGAERGDLIVRVGVVVPKKLRRREREILEALAEERDEDVRAELFRRVGA</sequence>
<dbReference type="Pfam" id="PF00226">
    <property type="entry name" value="DnaJ"/>
    <property type="match status" value="1"/>
</dbReference>
<keyword evidence="8 11" id="KW-0143">Chaperone</keyword>
<feature type="binding site" evidence="11">
    <location>
        <position position="155"/>
    </location>
    <ligand>
        <name>Zn(2+)</name>
        <dbReference type="ChEBI" id="CHEBI:29105"/>
        <label>1</label>
    </ligand>
</feature>
<feature type="domain" description="CR-type" evidence="14">
    <location>
        <begin position="142"/>
        <end position="220"/>
    </location>
</feature>
<dbReference type="Pfam" id="PF01556">
    <property type="entry name" value="DnaJ_C"/>
    <property type="match status" value="1"/>
</dbReference>
<comment type="function">
    <text evidence="11">Participates actively in the response to hyperosmotic and heat shock by preventing the aggregation of stress-denatured proteins and by disaggregating proteins, also in an autonomous, DnaK-independent fashion. Unfolded proteins bind initially to DnaJ; upon interaction with the DnaJ-bound protein, DnaK hydrolyzes its bound ATP, resulting in the formation of a stable complex. GrpE releases ADP from DnaK; ATP binding to DnaK triggers the release of the substrate protein, thus completing the reaction cycle. Several rounds of ATP-dependent interactions between DnaJ, DnaK and GrpE are required for fully efficient folding. Also involved, together with DnaK and GrpE, in the DNA replication of plasmids through activation of initiation proteins.</text>
</comment>
<dbReference type="PROSITE" id="PS50076">
    <property type="entry name" value="DNAJ_2"/>
    <property type="match status" value="1"/>
</dbReference>
<evidence type="ECO:0000256" key="4">
    <source>
        <dbReference type="ARBA" id="ARBA00022737"/>
    </source>
</evidence>
<feature type="binding site" evidence="11">
    <location>
        <position position="194"/>
    </location>
    <ligand>
        <name>Zn(2+)</name>
        <dbReference type="ChEBI" id="CHEBI:29105"/>
        <label>2</label>
    </ligand>
</feature>
<comment type="domain">
    <text evidence="11">The J domain is necessary and sufficient to stimulate DnaK ATPase activity. Zinc center 1 plays an important role in the autonomous, DnaK-independent chaperone activity of DnaJ. Zinc center 2 is essential for interaction with DnaK and for DnaJ activity.</text>
</comment>
<dbReference type="InterPro" id="IPR001305">
    <property type="entry name" value="HSP_DnaJ_Cys-rich_dom"/>
</dbReference>
<evidence type="ECO:0000256" key="1">
    <source>
        <dbReference type="ARBA" id="ARBA00022490"/>
    </source>
</evidence>
<keyword evidence="6 11" id="KW-0862">Zinc</keyword>
<proteinExistence type="inferred from homology"/>
<dbReference type="EMBL" id="CADCUT010000052">
    <property type="protein sequence ID" value="CAA9395728.1"/>
    <property type="molecule type" value="Genomic_DNA"/>
</dbReference>
<feature type="binding site" evidence="11">
    <location>
        <position position="175"/>
    </location>
    <ligand>
        <name>Zn(2+)</name>
        <dbReference type="ChEBI" id="CHEBI:29105"/>
        <label>2</label>
    </ligand>
</feature>
<feature type="binding site" evidence="11">
    <location>
        <position position="197"/>
    </location>
    <ligand>
        <name>Zn(2+)</name>
        <dbReference type="ChEBI" id="CHEBI:29105"/>
        <label>2</label>
    </ligand>
</feature>
<comment type="similarity">
    <text evidence="9 11">Belongs to the DnaJ family.</text>
</comment>
<evidence type="ECO:0000256" key="3">
    <source>
        <dbReference type="ARBA" id="ARBA00022723"/>
    </source>
</evidence>
<evidence type="ECO:0000256" key="11">
    <source>
        <dbReference type="HAMAP-Rule" id="MF_01152"/>
    </source>
</evidence>
<dbReference type="InterPro" id="IPR018253">
    <property type="entry name" value="DnaJ_domain_CS"/>
</dbReference>
<dbReference type="PANTHER" id="PTHR43096:SF54">
    <property type="entry name" value="CHAPERONE PROTEIN DNAJ 1"/>
    <property type="match status" value="1"/>
</dbReference>
<gene>
    <name evidence="11" type="primary">dnaJ</name>
    <name evidence="15" type="ORF">AVDCRST_MAG03-902</name>
</gene>
<dbReference type="NCBIfam" id="TIGR02349">
    <property type="entry name" value="DnaJ_bact"/>
    <property type="match status" value="1"/>
</dbReference>
<feature type="domain" description="J" evidence="13">
    <location>
        <begin position="5"/>
        <end position="70"/>
    </location>
</feature>
<keyword evidence="5 11" id="KW-0863">Zinc-finger</keyword>
<dbReference type="GO" id="GO:0005737">
    <property type="term" value="C:cytoplasm"/>
    <property type="evidence" value="ECO:0007669"/>
    <property type="project" value="UniProtKB-SubCell"/>
</dbReference>
<dbReference type="Gene3D" id="2.60.260.20">
    <property type="entry name" value="Urease metallochaperone UreE, N-terminal domain"/>
    <property type="match status" value="2"/>
</dbReference>
<dbReference type="AlphaFoldDB" id="A0A6J4NYZ6"/>
<feature type="binding site" evidence="11">
    <location>
        <position position="158"/>
    </location>
    <ligand>
        <name>Zn(2+)</name>
        <dbReference type="ChEBI" id="CHEBI:29105"/>
        <label>1</label>
    </ligand>
</feature>
<dbReference type="SMART" id="SM00271">
    <property type="entry name" value="DnaJ"/>
    <property type="match status" value="1"/>
</dbReference>
<feature type="zinc finger region" description="CR-type" evidence="12">
    <location>
        <begin position="142"/>
        <end position="220"/>
    </location>
</feature>
<keyword evidence="3 11" id="KW-0479">Metal-binding</keyword>
<dbReference type="GO" id="GO:0051082">
    <property type="term" value="F:unfolded protein binding"/>
    <property type="evidence" value="ECO:0007669"/>
    <property type="project" value="UniProtKB-UniRule"/>
</dbReference>
<dbReference type="InterPro" id="IPR036869">
    <property type="entry name" value="J_dom_sf"/>
</dbReference>
<feature type="binding site" evidence="11">
    <location>
        <position position="208"/>
    </location>
    <ligand>
        <name>Zn(2+)</name>
        <dbReference type="ChEBI" id="CHEBI:29105"/>
        <label>1</label>
    </ligand>
</feature>